<dbReference type="AlphaFoldDB" id="A0A3L6S3A9"/>
<evidence type="ECO:0000313" key="2">
    <source>
        <dbReference type="Proteomes" id="UP000275267"/>
    </source>
</evidence>
<organism evidence="1 2">
    <name type="scientific">Panicum miliaceum</name>
    <name type="common">Proso millet</name>
    <name type="synonym">Broomcorn millet</name>
    <dbReference type="NCBI Taxonomy" id="4540"/>
    <lineage>
        <taxon>Eukaryota</taxon>
        <taxon>Viridiplantae</taxon>
        <taxon>Streptophyta</taxon>
        <taxon>Embryophyta</taxon>
        <taxon>Tracheophyta</taxon>
        <taxon>Spermatophyta</taxon>
        <taxon>Magnoliopsida</taxon>
        <taxon>Liliopsida</taxon>
        <taxon>Poales</taxon>
        <taxon>Poaceae</taxon>
        <taxon>PACMAD clade</taxon>
        <taxon>Panicoideae</taxon>
        <taxon>Panicodae</taxon>
        <taxon>Paniceae</taxon>
        <taxon>Panicinae</taxon>
        <taxon>Panicum</taxon>
        <taxon>Panicum sect. Panicum</taxon>
    </lineage>
</organism>
<dbReference type="EMBL" id="PQIB02000006">
    <property type="protein sequence ID" value="RLN12922.1"/>
    <property type="molecule type" value="Genomic_DNA"/>
</dbReference>
<keyword evidence="2" id="KW-1185">Reference proteome</keyword>
<protein>
    <submittedName>
        <fullName evidence="1">Uncharacterized protein</fullName>
    </submittedName>
</protein>
<evidence type="ECO:0000313" key="1">
    <source>
        <dbReference type="EMBL" id="RLN12922.1"/>
    </source>
</evidence>
<name>A0A3L6S3A9_PANMI</name>
<comment type="caution">
    <text evidence="1">The sequence shown here is derived from an EMBL/GenBank/DDBJ whole genome shotgun (WGS) entry which is preliminary data.</text>
</comment>
<accession>A0A3L6S3A9</accession>
<reference evidence="2" key="1">
    <citation type="journal article" date="2019" name="Nat. Commun.">
        <title>The genome of broomcorn millet.</title>
        <authorList>
            <person name="Zou C."/>
            <person name="Miki D."/>
            <person name="Li D."/>
            <person name="Tang Q."/>
            <person name="Xiao L."/>
            <person name="Rajput S."/>
            <person name="Deng P."/>
            <person name="Jia W."/>
            <person name="Huang R."/>
            <person name="Zhang M."/>
            <person name="Sun Y."/>
            <person name="Hu J."/>
            <person name="Fu X."/>
            <person name="Schnable P.S."/>
            <person name="Li F."/>
            <person name="Zhang H."/>
            <person name="Feng B."/>
            <person name="Zhu X."/>
            <person name="Liu R."/>
            <person name="Schnable J.C."/>
            <person name="Zhu J.-K."/>
            <person name="Zhang H."/>
        </authorList>
    </citation>
    <scope>NUCLEOTIDE SEQUENCE [LARGE SCALE GENOMIC DNA]</scope>
</reference>
<proteinExistence type="predicted"/>
<dbReference type="Proteomes" id="UP000275267">
    <property type="component" value="Unassembled WGS sequence"/>
</dbReference>
<gene>
    <name evidence="1" type="ORF">C2845_PM09G03530</name>
</gene>
<sequence>MPLNSRPEAARLADGRRRSGWSCSVPDVSRFRAIATCCGIPPLVIRTRQQRGRPPCRVPMGYGCGSKWCSRKRRRPVHSRPRLLIRSMAPGLWPARTLTLRGTPAHGERRGGGGGSECLVTHASWSLSSSSLLSSALTRAQLTVGSGVCRRPRLQLLFILRLQKWLGRYTGKTTTTEDMMTMAATGRRGAVEELGTPTGHVF</sequence>